<gene>
    <name evidence="2" type="ORF">BaRGS_00010529</name>
</gene>
<evidence type="ECO:0000313" key="2">
    <source>
        <dbReference type="EMBL" id="KAK7498269.1"/>
    </source>
</evidence>
<evidence type="ECO:0000256" key="1">
    <source>
        <dbReference type="SAM" id="MobiDB-lite"/>
    </source>
</evidence>
<proteinExistence type="predicted"/>
<dbReference type="Proteomes" id="UP001519460">
    <property type="component" value="Unassembled WGS sequence"/>
</dbReference>
<dbReference type="AlphaFoldDB" id="A0ABD0LFB2"/>
<dbReference type="EMBL" id="JACVVK020000052">
    <property type="protein sequence ID" value="KAK7498269.1"/>
    <property type="molecule type" value="Genomic_DNA"/>
</dbReference>
<name>A0ABD0LFB2_9CAEN</name>
<keyword evidence="3" id="KW-1185">Reference proteome</keyword>
<protein>
    <submittedName>
        <fullName evidence="2">Uncharacterized protein</fullName>
    </submittedName>
</protein>
<organism evidence="2 3">
    <name type="scientific">Batillaria attramentaria</name>
    <dbReference type="NCBI Taxonomy" id="370345"/>
    <lineage>
        <taxon>Eukaryota</taxon>
        <taxon>Metazoa</taxon>
        <taxon>Spiralia</taxon>
        <taxon>Lophotrochozoa</taxon>
        <taxon>Mollusca</taxon>
        <taxon>Gastropoda</taxon>
        <taxon>Caenogastropoda</taxon>
        <taxon>Sorbeoconcha</taxon>
        <taxon>Cerithioidea</taxon>
        <taxon>Batillariidae</taxon>
        <taxon>Batillaria</taxon>
    </lineage>
</organism>
<sequence>MQIADFEIADLKTGSFSCSEYLCSDFIKWTRDYNGLELVARSRSVANDVSHPFACRKHTGCDCIRLISIPGPRFSWSDGPGTGMHPTPIPSRSEDLRG</sequence>
<comment type="caution">
    <text evidence="2">The sequence shown here is derived from an EMBL/GenBank/DDBJ whole genome shotgun (WGS) entry which is preliminary data.</text>
</comment>
<reference evidence="2 3" key="1">
    <citation type="journal article" date="2023" name="Sci. Data">
        <title>Genome assembly of the Korean intertidal mud-creeper Batillaria attramentaria.</title>
        <authorList>
            <person name="Patra A.K."/>
            <person name="Ho P.T."/>
            <person name="Jun S."/>
            <person name="Lee S.J."/>
            <person name="Kim Y."/>
            <person name="Won Y.J."/>
        </authorList>
    </citation>
    <scope>NUCLEOTIDE SEQUENCE [LARGE SCALE GENOMIC DNA]</scope>
    <source>
        <strain evidence="2">Wonlab-2016</strain>
    </source>
</reference>
<accession>A0ABD0LFB2</accession>
<feature type="region of interest" description="Disordered" evidence="1">
    <location>
        <begin position="74"/>
        <end position="98"/>
    </location>
</feature>
<evidence type="ECO:0000313" key="3">
    <source>
        <dbReference type="Proteomes" id="UP001519460"/>
    </source>
</evidence>